<evidence type="ECO:0000313" key="3">
    <source>
        <dbReference type="Proteomes" id="UP001147695"/>
    </source>
</evidence>
<evidence type="ECO:0000313" key="2">
    <source>
        <dbReference type="EMBL" id="KAJ5345059.1"/>
    </source>
</evidence>
<reference evidence="2" key="1">
    <citation type="submission" date="2022-12" db="EMBL/GenBank/DDBJ databases">
        <authorList>
            <person name="Petersen C."/>
        </authorList>
    </citation>
    <scope>NUCLEOTIDE SEQUENCE</scope>
    <source>
        <strain evidence="2">IBT 35673</strain>
    </source>
</reference>
<proteinExistence type="predicted"/>
<gene>
    <name evidence="2" type="ORF">N7452_003063</name>
</gene>
<evidence type="ECO:0000256" key="1">
    <source>
        <dbReference type="SAM" id="SignalP"/>
    </source>
</evidence>
<reference evidence="2" key="2">
    <citation type="journal article" date="2023" name="IMA Fungus">
        <title>Comparative genomic study of the Penicillium genus elucidates a diverse pangenome and 15 lateral gene transfer events.</title>
        <authorList>
            <person name="Petersen C."/>
            <person name="Sorensen T."/>
            <person name="Nielsen M.R."/>
            <person name="Sondergaard T.E."/>
            <person name="Sorensen J.L."/>
            <person name="Fitzpatrick D.A."/>
            <person name="Frisvad J.C."/>
            <person name="Nielsen K.L."/>
        </authorList>
    </citation>
    <scope>NUCLEOTIDE SEQUENCE</scope>
    <source>
        <strain evidence="2">IBT 35673</strain>
    </source>
</reference>
<dbReference type="EMBL" id="JAPZBQ010000002">
    <property type="protein sequence ID" value="KAJ5345059.1"/>
    <property type="molecule type" value="Genomic_DNA"/>
</dbReference>
<dbReference type="Proteomes" id="UP001147695">
    <property type="component" value="Unassembled WGS sequence"/>
</dbReference>
<comment type="caution">
    <text evidence="2">The sequence shown here is derived from an EMBL/GenBank/DDBJ whole genome shotgun (WGS) entry which is preliminary data.</text>
</comment>
<feature type="signal peptide" evidence="1">
    <location>
        <begin position="1"/>
        <end position="33"/>
    </location>
</feature>
<organism evidence="2 3">
    <name type="scientific">Penicillium brevicompactum</name>
    <dbReference type="NCBI Taxonomy" id="5074"/>
    <lineage>
        <taxon>Eukaryota</taxon>
        <taxon>Fungi</taxon>
        <taxon>Dikarya</taxon>
        <taxon>Ascomycota</taxon>
        <taxon>Pezizomycotina</taxon>
        <taxon>Eurotiomycetes</taxon>
        <taxon>Eurotiomycetidae</taxon>
        <taxon>Eurotiales</taxon>
        <taxon>Aspergillaceae</taxon>
        <taxon>Penicillium</taxon>
    </lineage>
</organism>
<name>A0A9W9QUC2_PENBR</name>
<keyword evidence="1" id="KW-0732">Signal</keyword>
<feature type="chain" id="PRO_5040849971" evidence="1">
    <location>
        <begin position="34"/>
        <end position="77"/>
    </location>
</feature>
<sequence>MESNLLARINLKTMRLPQVFSFLAVLGMAFVEAKDSNQPCRSYKDCVKNCDSGDFYVRNPNSYPEFACAYEGAESVI</sequence>
<accession>A0A9W9QUC2</accession>
<protein>
    <submittedName>
        <fullName evidence="2">Uncharacterized protein</fullName>
    </submittedName>
</protein>
<dbReference type="AlphaFoldDB" id="A0A9W9QUC2"/>